<dbReference type="EMBL" id="AZIL01001381">
    <property type="protein sequence ID" value="EWM24092.1"/>
    <property type="molecule type" value="Genomic_DNA"/>
</dbReference>
<name>W7TCY9_9STRA</name>
<evidence type="ECO:0000259" key="2">
    <source>
        <dbReference type="Pfam" id="PF07714"/>
    </source>
</evidence>
<dbReference type="PANTHER" id="PTHR44329:SF289">
    <property type="entry name" value="SERINE_THREONINE-PROTEIN KINASE VIK"/>
    <property type="match status" value="1"/>
</dbReference>
<reference evidence="3 4" key="1">
    <citation type="journal article" date="2014" name="Mol. Plant">
        <title>Chromosome Scale Genome Assembly and Transcriptome Profiling of Nannochloropsis gaditana in Nitrogen Depletion.</title>
        <authorList>
            <person name="Corteggiani Carpinelli E."/>
            <person name="Telatin A."/>
            <person name="Vitulo N."/>
            <person name="Forcato C."/>
            <person name="D'Angelo M."/>
            <person name="Schiavon R."/>
            <person name="Vezzi A."/>
            <person name="Giacometti G.M."/>
            <person name="Morosinotto T."/>
            <person name="Valle G."/>
        </authorList>
    </citation>
    <scope>NUCLEOTIDE SEQUENCE [LARGE SCALE GENOMIC DNA]</scope>
    <source>
        <strain evidence="3 4">B-31</strain>
    </source>
</reference>
<gene>
    <name evidence="3" type="ORF">Naga_102359g1</name>
</gene>
<evidence type="ECO:0000313" key="3">
    <source>
        <dbReference type="EMBL" id="EWM24092.1"/>
    </source>
</evidence>
<feature type="region of interest" description="Disordered" evidence="1">
    <location>
        <begin position="61"/>
        <end position="123"/>
    </location>
</feature>
<dbReference type="AlphaFoldDB" id="W7TCY9"/>
<feature type="compositionally biased region" description="Basic and acidic residues" evidence="1">
    <location>
        <begin position="95"/>
        <end position="109"/>
    </location>
</feature>
<dbReference type="Pfam" id="PF07714">
    <property type="entry name" value="PK_Tyr_Ser-Thr"/>
    <property type="match status" value="1"/>
</dbReference>
<dbReference type="InterPro" id="IPR011009">
    <property type="entry name" value="Kinase-like_dom_sf"/>
</dbReference>
<comment type="caution">
    <text evidence="3">The sequence shown here is derived from an EMBL/GenBank/DDBJ whole genome shotgun (WGS) entry which is preliminary data.</text>
</comment>
<protein>
    <submittedName>
        <fullName evidence="3">Serine threonine protein kinase</fullName>
    </submittedName>
</protein>
<feature type="domain" description="Serine-threonine/tyrosine-protein kinase catalytic" evidence="2">
    <location>
        <begin position="7"/>
        <end position="50"/>
    </location>
</feature>
<keyword evidence="3" id="KW-0808">Transferase</keyword>
<proteinExistence type="predicted"/>
<dbReference type="PANTHER" id="PTHR44329">
    <property type="entry name" value="SERINE/THREONINE-PROTEIN KINASE TNNI3K-RELATED"/>
    <property type="match status" value="1"/>
</dbReference>
<evidence type="ECO:0000313" key="4">
    <source>
        <dbReference type="Proteomes" id="UP000019335"/>
    </source>
</evidence>
<dbReference type="Proteomes" id="UP000019335">
    <property type="component" value="Chromosome 15"/>
</dbReference>
<feature type="region of interest" description="Disordered" evidence="1">
    <location>
        <begin position="1"/>
        <end position="25"/>
    </location>
</feature>
<sequence length="123" mass="13093">MTPIQAAFAVARQGHRPPLPPRTPPRLAQLIQLCWHDDPIRRPTFSQVVAGLKEVRREVYAGRQGGGAGSGAGAGGGGGEKASLPPPRPAPVSRGRGEEGEGERQDAQRRRAAHTRQRGDPAR</sequence>
<accession>W7TCY9</accession>
<keyword evidence="3" id="KW-0418">Kinase</keyword>
<keyword evidence="4" id="KW-1185">Reference proteome</keyword>
<organism evidence="3 4">
    <name type="scientific">Nannochloropsis gaditana</name>
    <dbReference type="NCBI Taxonomy" id="72520"/>
    <lineage>
        <taxon>Eukaryota</taxon>
        <taxon>Sar</taxon>
        <taxon>Stramenopiles</taxon>
        <taxon>Ochrophyta</taxon>
        <taxon>Eustigmatophyceae</taxon>
        <taxon>Eustigmatales</taxon>
        <taxon>Monodopsidaceae</taxon>
        <taxon>Nannochloropsis</taxon>
    </lineage>
</organism>
<feature type="compositionally biased region" description="Gly residues" evidence="1">
    <location>
        <begin position="63"/>
        <end position="80"/>
    </location>
</feature>
<dbReference type="GO" id="GO:0004674">
    <property type="term" value="F:protein serine/threonine kinase activity"/>
    <property type="evidence" value="ECO:0007669"/>
    <property type="project" value="TreeGrafter"/>
</dbReference>
<dbReference type="Gene3D" id="1.10.510.10">
    <property type="entry name" value="Transferase(Phosphotransferase) domain 1"/>
    <property type="match status" value="1"/>
</dbReference>
<dbReference type="InterPro" id="IPR001245">
    <property type="entry name" value="Ser-Thr/Tyr_kinase_cat_dom"/>
</dbReference>
<dbReference type="OrthoDB" id="4062651at2759"/>
<evidence type="ECO:0000256" key="1">
    <source>
        <dbReference type="SAM" id="MobiDB-lite"/>
    </source>
</evidence>
<dbReference type="SUPFAM" id="SSF56112">
    <property type="entry name" value="Protein kinase-like (PK-like)"/>
    <property type="match status" value="1"/>
</dbReference>
<dbReference type="InterPro" id="IPR051681">
    <property type="entry name" value="Ser/Thr_Kinases-Pseudokinases"/>
</dbReference>